<evidence type="ECO:0000313" key="3">
    <source>
        <dbReference type="Proteomes" id="UP001066276"/>
    </source>
</evidence>
<dbReference type="Proteomes" id="UP001066276">
    <property type="component" value="Chromosome 5"/>
</dbReference>
<reference evidence="2" key="1">
    <citation type="journal article" date="2022" name="bioRxiv">
        <title>Sequencing and chromosome-scale assembly of the giantPleurodeles waltlgenome.</title>
        <authorList>
            <person name="Brown T."/>
            <person name="Elewa A."/>
            <person name="Iarovenko S."/>
            <person name="Subramanian E."/>
            <person name="Araus A.J."/>
            <person name="Petzold A."/>
            <person name="Susuki M."/>
            <person name="Suzuki K.-i.T."/>
            <person name="Hayashi T."/>
            <person name="Toyoda A."/>
            <person name="Oliveira C."/>
            <person name="Osipova E."/>
            <person name="Leigh N.D."/>
            <person name="Simon A."/>
            <person name="Yun M.H."/>
        </authorList>
    </citation>
    <scope>NUCLEOTIDE SEQUENCE</scope>
    <source>
        <strain evidence="2">20211129_DDA</strain>
        <tissue evidence="2">Liver</tissue>
    </source>
</reference>
<feature type="compositionally biased region" description="Polar residues" evidence="1">
    <location>
        <begin position="127"/>
        <end position="137"/>
    </location>
</feature>
<name>A0AAV7RX02_PLEWA</name>
<feature type="compositionally biased region" description="Basic and acidic residues" evidence="1">
    <location>
        <begin position="14"/>
        <end position="29"/>
    </location>
</feature>
<accession>A0AAV7RX02</accession>
<dbReference type="AlphaFoldDB" id="A0AAV7RX02"/>
<feature type="region of interest" description="Disordered" evidence="1">
    <location>
        <begin position="1"/>
        <end position="146"/>
    </location>
</feature>
<feature type="compositionally biased region" description="Basic residues" evidence="1">
    <location>
        <begin position="1"/>
        <end position="13"/>
    </location>
</feature>
<evidence type="ECO:0000313" key="2">
    <source>
        <dbReference type="EMBL" id="KAJ1157036.1"/>
    </source>
</evidence>
<feature type="compositionally biased region" description="Polar residues" evidence="1">
    <location>
        <begin position="35"/>
        <end position="60"/>
    </location>
</feature>
<keyword evidence="3" id="KW-1185">Reference proteome</keyword>
<proteinExistence type="predicted"/>
<protein>
    <submittedName>
        <fullName evidence="2">Uncharacterized protein</fullName>
    </submittedName>
</protein>
<dbReference type="EMBL" id="JANPWB010000009">
    <property type="protein sequence ID" value="KAJ1157036.1"/>
    <property type="molecule type" value="Genomic_DNA"/>
</dbReference>
<gene>
    <name evidence="2" type="ORF">NDU88_009751</name>
</gene>
<sequence length="146" mass="16552">MERGRRRDRRRRARTDEADGLKRKEEKRDLRQRRGQQSNGGPETQWSDQEAESHYNQPRSGESVALSGKPIQQCPGAALATGGRDPDREILGSNQDLEGEEGGALKAKGQSRWSEKKVGEANLWQRWDQQNNGGPETQRSDQEAER</sequence>
<organism evidence="2 3">
    <name type="scientific">Pleurodeles waltl</name>
    <name type="common">Iberian ribbed newt</name>
    <dbReference type="NCBI Taxonomy" id="8319"/>
    <lineage>
        <taxon>Eukaryota</taxon>
        <taxon>Metazoa</taxon>
        <taxon>Chordata</taxon>
        <taxon>Craniata</taxon>
        <taxon>Vertebrata</taxon>
        <taxon>Euteleostomi</taxon>
        <taxon>Amphibia</taxon>
        <taxon>Batrachia</taxon>
        <taxon>Caudata</taxon>
        <taxon>Salamandroidea</taxon>
        <taxon>Salamandridae</taxon>
        <taxon>Pleurodelinae</taxon>
        <taxon>Pleurodeles</taxon>
    </lineage>
</organism>
<comment type="caution">
    <text evidence="2">The sequence shown here is derived from an EMBL/GenBank/DDBJ whole genome shotgun (WGS) entry which is preliminary data.</text>
</comment>
<evidence type="ECO:0000256" key="1">
    <source>
        <dbReference type="SAM" id="MobiDB-lite"/>
    </source>
</evidence>